<dbReference type="InterPro" id="IPR016140">
    <property type="entry name" value="Bifunc_inhib/LTP/seed_store"/>
</dbReference>
<feature type="domain" description="Bifunctional inhibitor/plant lipid transfer protein/seed storage helical" evidence="11">
    <location>
        <begin position="35"/>
        <end position="113"/>
    </location>
</feature>
<sequence length="177" mass="17312">MALGSSVVVLLFSVLVAAEAAGHHHAAAPAPGVECTNLVLSMADCLTYVMNGSTTTKPEKTCCSGLKTVLDTDAECLCEAFKNSAQFGVALNVSKALTLPAACKLHAPPASKCGLSLSPSGSPGAAPTLPAGGPSASSDVSTVAPAPAPKSGSSGLAISVSLVVGLMVVTISTTSAF</sequence>
<evidence type="ECO:0000259" key="11">
    <source>
        <dbReference type="SMART" id="SM00499"/>
    </source>
</evidence>
<keyword evidence="13" id="KW-1185">Reference proteome</keyword>
<keyword evidence="4" id="KW-0336">GPI-anchor</keyword>
<name>A0AAV8TPH8_9ROSI</name>
<evidence type="ECO:0000256" key="4">
    <source>
        <dbReference type="ARBA" id="ARBA00022622"/>
    </source>
</evidence>
<evidence type="ECO:0000256" key="8">
    <source>
        <dbReference type="ARBA" id="ARBA00023288"/>
    </source>
</evidence>
<comment type="subcellular location">
    <subcellularLocation>
        <location evidence="1">Cell membrane</location>
        <topology evidence="1">Lipid-anchor</topology>
        <topology evidence="1">GPI-anchor</topology>
    </subcellularLocation>
</comment>
<gene>
    <name evidence="12" type="ORF">K2173_020929</name>
</gene>
<evidence type="ECO:0000256" key="1">
    <source>
        <dbReference type="ARBA" id="ARBA00004609"/>
    </source>
</evidence>
<dbReference type="PRINTS" id="PR00382">
    <property type="entry name" value="LIPIDTRNSFER"/>
</dbReference>
<evidence type="ECO:0000256" key="7">
    <source>
        <dbReference type="ARBA" id="ARBA00023180"/>
    </source>
</evidence>
<organism evidence="12 13">
    <name type="scientific">Erythroxylum novogranatense</name>
    <dbReference type="NCBI Taxonomy" id="1862640"/>
    <lineage>
        <taxon>Eukaryota</taxon>
        <taxon>Viridiplantae</taxon>
        <taxon>Streptophyta</taxon>
        <taxon>Embryophyta</taxon>
        <taxon>Tracheophyta</taxon>
        <taxon>Spermatophyta</taxon>
        <taxon>Magnoliopsida</taxon>
        <taxon>eudicotyledons</taxon>
        <taxon>Gunneridae</taxon>
        <taxon>Pentapetalae</taxon>
        <taxon>rosids</taxon>
        <taxon>fabids</taxon>
        <taxon>Malpighiales</taxon>
        <taxon>Erythroxylaceae</taxon>
        <taxon>Erythroxylum</taxon>
    </lineage>
</organism>
<dbReference type="InterPro" id="IPR036312">
    <property type="entry name" value="Bifun_inhib/LTP/seed_sf"/>
</dbReference>
<comment type="similarity">
    <text evidence="2">Belongs to the plant LTP family.</text>
</comment>
<proteinExistence type="inferred from homology"/>
<evidence type="ECO:0000256" key="9">
    <source>
        <dbReference type="SAM" id="MobiDB-lite"/>
    </source>
</evidence>
<dbReference type="SMART" id="SM00499">
    <property type="entry name" value="AAI"/>
    <property type="match status" value="1"/>
</dbReference>
<keyword evidence="8" id="KW-0449">Lipoprotein</keyword>
<keyword evidence="6" id="KW-1015">Disulfide bond</keyword>
<evidence type="ECO:0000256" key="5">
    <source>
        <dbReference type="ARBA" id="ARBA00022729"/>
    </source>
</evidence>
<dbReference type="SUPFAM" id="SSF47699">
    <property type="entry name" value="Bifunctional inhibitor/lipid-transfer protein/seed storage 2S albumin"/>
    <property type="match status" value="1"/>
</dbReference>
<dbReference type="Proteomes" id="UP001159364">
    <property type="component" value="Linkage Group LG04"/>
</dbReference>
<evidence type="ECO:0000313" key="12">
    <source>
        <dbReference type="EMBL" id="KAJ8767989.1"/>
    </source>
</evidence>
<feature type="chain" id="PRO_5043485335" description="Bifunctional inhibitor/plant lipid transfer protein/seed storage helical domain-containing protein" evidence="10">
    <location>
        <begin position="21"/>
        <end position="177"/>
    </location>
</feature>
<feature type="signal peptide" evidence="10">
    <location>
        <begin position="1"/>
        <end position="20"/>
    </location>
</feature>
<reference evidence="12 13" key="1">
    <citation type="submission" date="2021-09" db="EMBL/GenBank/DDBJ databases">
        <title>Genomic insights and catalytic innovation underlie evolution of tropane alkaloids biosynthesis.</title>
        <authorList>
            <person name="Wang Y.-J."/>
            <person name="Tian T."/>
            <person name="Huang J.-P."/>
            <person name="Huang S.-X."/>
        </authorList>
    </citation>
    <scope>NUCLEOTIDE SEQUENCE [LARGE SCALE GENOMIC DNA]</scope>
    <source>
        <strain evidence="12">KIB-2018</strain>
        <tissue evidence="12">Leaf</tissue>
    </source>
</reference>
<dbReference type="GO" id="GO:0005886">
    <property type="term" value="C:plasma membrane"/>
    <property type="evidence" value="ECO:0007669"/>
    <property type="project" value="UniProtKB-SubCell"/>
</dbReference>
<evidence type="ECO:0000256" key="6">
    <source>
        <dbReference type="ARBA" id="ARBA00023157"/>
    </source>
</evidence>
<feature type="region of interest" description="Disordered" evidence="9">
    <location>
        <begin position="124"/>
        <end position="153"/>
    </location>
</feature>
<dbReference type="CDD" id="cd00010">
    <property type="entry name" value="AAI_LTSS"/>
    <property type="match status" value="1"/>
</dbReference>
<dbReference type="GO" id="GO:0006869">
    <property type="term" value="P:lipid transport"/>
    <property type="evidence" value="ECO:0007669"/>
    <property type="project" value="InterPro"/>
</dbReference>
<dbReference type="InterPro" id="IPR000528">
    <property type="entry name" value="Plant_nsLTP"/>
</dbReference>
<accession>A0AAV8TPH8</accession>
<dbReference type="GO" id="GO:0098552">
    <property type="term" value="C:side of membrane"/>
    <property type="evidence" value="ECO:0007669"/>
    <property type="project" value="UniProtKB-KW"/>
</dbReference>
<keyword evidence="4" id="KW-0472">Membrane</keyword>
<dbReference type="GO" id="GO:0008289">
    <property type="term" value="F:lipid binding"/>
    <property type="evidence" value="ECO:0007669"/>
    <property type="project" value="InterPro"/>
</dbReference>
<keyword evidence="7" id="KW-0325">Glycoprotein</keyword>
<feature type="compositionally biased region" description="Low complexity" evidence="9">
    <location>
        <begin position="124"/>
        <end position="138"/>
    </location>
</feature>
<evidence type="ECO:0000256" key="10">
    <source>
        <dbReference type="SAM" id="SignalP"/>
    </source>
</evidence>
<dbReference type="Gene3D" id="1.10.110.10">
    <property type="entry name" value="Plant lipid-transfer and hydrophobic proteins"/>
    <property type="match status" value="1"/>
</dbReference>
<protein>
    <recommendedName>
        <fullName evidence="11">Bifunctional inhibitor/plant lipid transfer protein/seed storage helical domain-containing protein</fullName>
    </recommendedName>
</protein>
<evidence type="ECO:0000256" key="2">
    <source>
        <dbReference type="ARBA" id="ARBA00009748"/>
    </source>
</evidence>
<dbReference type="InterPro" id="IPR043325">
    <property type="entry name" value="LTSS"/>
</dbReference>
<keyword evidence="5 10" id="KW-0732">Signal</keyword>
<dbReference type="Pfam" id="PF14368">
    <property type="entry name" value="LTP_2"/>
    <property type="match status" value="1"/>
</dbReference>
<keyword evidence="3" id="KW-1003">Cell membrane</keyword>
<evidence type="ECO:0000313" key="13">
    <source>
        <dbReference type="Proteomes" id="UP001159364"/>
    </source>
</evidence>
<dbReference type="PANTHER" id="PTHR33044">
    <property type="entry name" value="BIFUNCTIONAL INHIBITOR/LIPID-TRANSFER PROTEIN/SEED STORAGE 2S ALBUMIN SUPERFAMILY PROTEIN-RELATED"/>
    <property type="match status" value="1"/>
</dbReference>
<evidence type="ECO:0000256" key="3">
    <source>
        <dbReference type="ARBA" id="ARBA00022475"/>
    </source>
</evidence>
<dbReference type="FunFam" id="1.10.110.10:FF:000001">
    <property type="entry name" value="Bifunctional inhibitor/lipid-transfer protein/seed storage 2S albumin superfamily protein"/>
    <property type="match status" value="1"/>
</dbReference>
<dbReference type="AlphaFoldDB" id="A0AAV8TPH8"/>
<dbReference type="EMBL" id="JAIWQS010000004">
    <property type="protein sequence ID" value="KAJ8767989.1"/>
    <property type="molecule type" value="Genomic_DNA"/>
</dbReference>
<comment type="caution">
    <text evidence="12">The sequence shown here is derived from an EMBL/GenBank/DDBJ whole genome shotgun (WGS) entry which is preliminary data.</text>
</comment>